<reference evidence="1 2" key="1">
    <citation type="submission" date="2018-05" db="EMBL/GenBank/DDBJ databases">
        <title>Genomic Encyclopedia of Type Strains, Phase I: the one thousand microbial genomes (KMG-I) project.</title>
        <authorList>
            <person name="Kyrpides N."/>
        </authorList>
    </citation>
    <scope>NUCLEOTIDE SEQUENCE [LARGE SCALE GENOMIC DNA]</scope>
    <source>
        <strain evidence="1 2">DSM 15611</strain>
    </source>
</reference>
<gene>
    <name evidence="1" type="ORF">EJ73_00444</name>
</gene>
<dbReference type="STRING" id="1122991.GCA_000613445_01065"/>
<organism evidence="1 2">
    <name type="scientific">Hoylesella shahii DSM 15611 = JCM 12083</name>
    <dbReference type="NCBI Taxonomy" id="1122991"/>
    <lineage>
        <taxon>Bacteria</taxon>
        <taxon>Pseudomonadati</taxon>
        <taxon>Bacteroidota</taxon>
        <taxon>Bacteroidia</taxon>
        <taxon>Bacteroidales</taxon>
        <taxon>Prevotellaceae</taxon>
        <taxon>Hoylesella</taxon>
    </lineage>
</organism>
<accession>A0A318HZK0</accession>
<name>A0A318HZK0_9BACT</name>
<evidence type="ECO:0000313" key="1">
    <source>
        <dbReference type="EMBL" id="PXX23849.1"/>
    </source>
</evidence>
<protein>
    <recommendedName>
        <fullName evidence="3">Lipopolysaccharide biosynthesis protein</fullName>
    </recommendedName>
</protein>
<keyword evidence="2" id="KW-1185">Reference proteome</keyword>
<evidence type="ECO:0000313" key="2">
    <source>
        <dbReference type="Proteomes" id="UP000248314"/>
    </source>
</evidence>
<dbReference type="Proteomes" id="UP000248314">
    <property type="component" value="Unassembled WGS sequence"/>
</dbReference>
<dbReference type="AlphaFoldDB" id="A0A318HZK0"/>
<sequence>MTIADKNIIVILPPEFELYKAIDKNLQYMGFAQWQVLSPKFKHSFKTRVANFVFKHLLGRKEYKRKIVATYYSNTIARHLKSYQTQSVDFIVVVRPDLLQDDALNEVARVARKKVAYQWDGLARFPRVFDVIARFDRFFVFDPNDITAYQSQYPNLLACTNFYFDFPMPHVQVNAREVMYAGAYQAGRVASLVKMVDQLQKYNYELNIQLIAGSNSHHFSHPQIKCITRCVSFLTYLESSLKAGMLLDIKACEHNGLSFRIFEAMRYGKKLITDNATVKRYDFYRPENIFVVENGSFEGLSQFLNTPYVPLPPSLVRKYSFTNWLMYALDIPPYQKTVNII</sequence>
<comment type="caution">
    <text evidence="1">The sequence shown here is derived from an EMBL/GenBank/DDBJ whole genome shotgun (WGS) entry which is preliminary data.</text>
</comment>
<evidence type="ECO:0008006" key="3">
    <source>
        <dbReference type="Google" id="ProtNLM"/>
    </source>
</evidence>
<proteinExistence type="predicted"/>
<dbReference type="OrthoDB" id="3251881at2"/>
<dbReference type="RefSeq" id="WP_025816704.1">
    <property type="nucleotide sequence ID" value="NZ_BAIZ01000030.1"/>
</dbReference>
<dbReference type="EMBL" id="QJJX01000004">
    <property type="protein sequence ID" value="PXX23849.1"/>
    <property type="molecule type" value="Genomic_DNA"/>
</dbReference>